<keyword evidence="7 11" id="KW-0479">Metal-binding</keyword>
<feature type="binding site" evidence="11">
    <location>
        <begin position="138"/>
        <end position="142"/>
    </location>
    <ligand>
        <name>D-ribulose 5-phosphate</name>
        <dbReference type="ChEBI" id="CHEBI:58121"/>
    </ligand>
</feature>
<dbReference type="SUPFAM" id="SSF55821">
    <property type="entry name" value="YrdC/RibB"/>
    <property type="match status" value="1"/>
</dbReference>
<dbReference type="GO" id="GO:0008686">
    <property type="term" value="F:3,4-dihydroxy-2-butanone-4-phosphate synthase activity"/>
    <property type="evidence" value="ECO:0007669"/>
    <property type="project" value="UniProtKB-UniRule"/>
</dbReference>
<feature type="binding site" evidence="11">
    <location>
        <begin position="26"/>
        <end position="27"/>
    </location>
    <ligand>
        <name>D-ribulose 5-phosphate</name>
        <dbReference type="ChEBI" id="CHEBI:58121"/>
    </ligand>
</feature>
<accession>A0A2A5IUX8</accession>
<evidence type="ECO:0000256" key="2">
    <source>
        <dbReference type="ARBA" id="ARBA00001936"/>
    </source>
</evidence>
<dbReference type="InterPro" id="IPR000422">
    <property type="entry name" value="DHBP_synthase_RibB"/>
</dbReference>
<dbReference type="GO" id="GO:0003935">
    <property type="term" value="F:GTP cyclohydrolase II activity"/>
    <property type="evidence" value="ECO:0007669"/>
    <property type="project" value="TreeGrafter"/>
</dbReference>
<keyword evidence="8 11" id="KW-0460">Magnesium</keyword>
<comment type="pathway">
    <text evidence="4 11 12">Cofactor biosynthesis; riboflavin biosynthesis; 2-hydroxy-3-oxobutyl phosphate from D-ribulose 5-phosphate: step 1/1.</text>
</comment>
<reference evidence="13 14" key="1">
    <citation type="submission" date="2017-06" db="EMBL/GenBank/DDBJ databases">
        <title>Draft Genome Sequence of Bacillus sp Strain 36R Isolated from saline sediment at Atanasia, Sonora, Mexico.</title>
        <authorList>
            <person name="Sanchez Diaz R."/>
            <person name="Quiroz Macias M.E."/>
            <person name="Ibarra Gamez J.C."/>
            <person name="Enciso Ibarra J."/>
            <person name="Gomez Gil B."/>
            <person name="Galaviz Silva L."/>
        </authorList>
    </citation>
    <scope>NUCLEOTIDE SEQUENCE [LARGE SCALE GENOMIC DNA]</scope>
    <source>
        <strain evidence="13 14">36R_ATNSAL</strain>
    </source>
</reference>
<evidence type="ECO:0000256" key="6">
    <source>
        <dbReference type="ARBA" id="ARBA00022619"/>
    </source>
</evidence>
<feature type="binding site" evidence="11">
    <location>
        <position position="141"/>
    </location>
    <ligand>
        <name>Mg(2+)</name>
        <dbReference type="ChEBI" id="CHEBI:18420"/>
        <label>2</label>
    </ligand>
</feature>
<dbReference type="EC" id="4.1.99.12" evidence="11 12"/>
<feature type="binding site" evidence="11">
    <location>
        <position position="31"/>
    </location>
    <ligand>
        <name>D-ribulose 5-phosphate</name>
        <dbReference type="ChEBI" id="CHEBI:58121"/>
    </ligand>
</feature>
<name>A0A2A5IUX8_BACPU</name>
<evidence type="ECO:0000256" key="3">
    <source>
        <dbReference type="ARBA" id="ARBA00002284"/>
    </source>
</evidence>
<dbReference type="GO" id="GO:0009231">
    <property type="term" value="P:riboflavin biosynthetic process"/>
    <property type="evidence" value="ECO:0007669"/>
    <property type="project" value="UniProtKB-UniRule"/>
</dbReference>
<proteinExistence type="inferred from homology"/>
<dbReference type="GO" id="GO:0005829">
    <property type="term" value="C:cytosol"/>
    <property type="evidence" value="ECO:0007669"/>
    <property type="project" value="TreeGrafter"/>
</dbReference>
<evidence type="ECO:0000256" key="11">
    <source>
        <dbReference type="HAMAP-Rule" id="MF_00180"/>
    </source>
</evidence>
<dbReference type="AlphaFoldDB" id="A0A2A5IUX8"/>
<dbReference type="Gene3D" id="3.90.870.10">
    <property type="entry name" value="DHBP synthase"/>
    <property type="match status" value="1"/>
</dbReference>
<dbReference type="Proteomes" id="UP000228754">
    <property type="component" value="Unassembled WGS sequence"/>
</dbReference>
<comment type="similarity">
    <text evidence="5">In the N-terminal section; belongs to the DHBP synthase family.</text>
</comment>
<comment type="caution">
    <text evidence="13">The sequence shown here is derived from an EMBL/GenBank/DDBJ whole genome shotgun (WGS) entry which is preliminary data.</text>
</comment>
<dbReference type="FunFam" id="3.90.870.10:FF:000001">
    <property type="entry name" value="Riboflavin biosynthesis protein RibBA"/>
    <property type="match status" value="1"/>
</dbReference>
<dbReference type="HAMAP" id="MF_00180">
    <property type="entry name" value="RibB"/>
    <property type="match status" value="1"/>
</dbReference>
<dbReference type="GO" id="GO:0000287">
    <property type="term" value="F:magnesium ion binding"/>
    <property type="evidence" value="ECO:0007669"/>
    <property type="project" value="UniProtKB-UniRule"/>
</dbReference>
<keyword evidence="10 11" id="KW-0456">Lyase</keyword>
<evidence type="ECO:0000256" key="4">
    <source>
        <dbReference type="ARBA" id="ARBA00004904"/>
    </source>
</evidence>
<evidence type="ECO:0000256" key="1">
    <source>
        <dbReference type="ARBA" id="ARBA00000141"/>
    </source>
</evidence>
<dbReference type="NCBIfam" id="TIGR00506">
    <property type="entry name" value="ribB"/>
    <property type="match status" value="1"/>
</dbReference>
<evidence type="ECO:0000313" key="13">
    <source>
        <dbReference type="EMBL" id="PCK21033.1"/>
    </source>
</evidence>
<keyword evidence="6 11" id="KW-0686">Riboflavin biosynthesis</keyword>
<comment type="cofactor">
    <cofactor evidence="2">
        <name>Mn(2+)</name>
        <dbReference type="ChEBI" id="CHEBI:29035"/>
    </cofactor>
</comment>
<keyword evidence="9 11" id="KW-0464">Manganese</keyword>
<protein>
    <recommendedName>
        <fullName evidence="11 12">3,4-dihydroxy-2-butanone 4-phosphate synthase</fullName>
        <shortName evidence="11 12">DHBP synthase</shortName>
        <ecNumber evidence="11 12">4.1.99.12</ecNumber>
    </recommendedName>
</protein>
<organism evidence="13 14">
    <name type="scientific">Bacillus pumilus</name>
    <name type="common">Bacillus mesentericus</name>
    <dbReference type="NCBI Taxonomy" id="1408"/>
    <lineage>
        <taxon>Bacteria</taxon>
        <taxon>Bacillati</taxon>
        <taxon>Bacillota</taxon>
        <taxon>Bacilli</taxon>
        <taxon>Bacillales</taxon>
        <taxon>Bacillaceae</taxon>
        <taxon>Bacillus</taxon>
    </lineage>
</organism>
<sequence>MYHSVDEAVNALKQGKIIIVVDNEDRENEGDFVALAEHATPEVINFMALHGRGLICTPVQASIAKQLDLHPMVERNTDAHHTLFTVSIDHTSTMTGISAFERSTTILAMLDKQAKPEDFARPGHVFPLIAKEGGVLERPGHTEAAVDLAKLAGSEPAGVICEIMNVDGTMARVPELKEIQKEHDLKMLTIEALQTYLNHQTTTIETK</sequence>
<evidence type="ECO:0000256" key="12">
    <source>
        <dbReference type="RuleBase" id="RU003843"/>
    </source>
</evidence>
<feature type="binding site" evidence="11">
    <location>
        <position position="27"/>
    </location>
    <ligand>
        <name>Mg(2+)</name>
        <dbReference type="ChEBI" id="CHEBI:18420"/>
        <label>2</label>
    </ligand>
</feature>
<dbReference type="UniPathway" id="UPA00275">
    <property type="reaction ID" value="UER00399"/>
</dbReference>
<evidence type="ECO:0000313" key="14">
    <source>
        <dbReference type="Proteomes" id="UP000228754"/>
    </source>
</evidence>
<dbReference type="PANTHER" id="PTHR21327:SF18">
    <property type="entry name" value="3,4-DIHYDROXY-2-BUTANONE 4-PHOSPHATE SYNTHASE"/>
    <property type="match status" value="1"/>
</dbReference>
<feature type="site" description="Essential for catalytic activity" evidence="11">
    <location>
        <position position="124"/>
    </location>
</feature>
<feature type="binding site" evidence="11">
    <location>
        <position position="27"/>
    </location>
    <ligand>
        <name>Mg(2+)</name>
        <dbReference type="ChEBI" id="CHEBI:18420"/>
        <label>1</label>
    </ligand>
</feature>
<evidence type="ECO:0000256" key="8">
    <source>
        <dbReference type="ARBA" id="ARBA00022842"/>
    </source>
</evidence>
<comment type="similarity">
    <text evidence="11 12">Belongs to the DHBP synthase family.</text>
</comment>
<evidence type="ECO:0000256" key="9">
    <source>
        <dbReference type="ARBA" id="ARBA00023211"/>
    </source>
</evidence>
<gene>
    <name evidence="11 13" type="primary">ribB</name>
    <name evidence="13" type="ORF">CEY02_10465</name>
</gene>
<evidence type="ECO:0000256" key="10">
    <source>
        <dbReference type="ARBA" id="ARBA00023239"/>
    </source>
</evidence>
<dbReference type="Pfam" id="PF00926">
    <property type="entry name" value="DHBP_synthase"/>
    <property type="match status" value="1"/>
</dbReference>
<comment type="function">
    <text evidence="3 11 12">Catalyzes the conversion of D-ribulose 5-phosphate to formate and 3,4-dihydroxy-2-butanone 4-phosphate.</text>
</comment>
<dbReference type="EMBL" id="NKHG01000074">
    <property type="protein sequence ID" value="PCK21033.1"/>
    <property type="molecule type" value="Genomic_DNA"/>
</dbReference>
<evidence type="ECO:0000256" key="5">
    <source>
        <dbReference type="ARBA" id="ARBA00005520"/>
    </source>
</evidence>
<dbReference type="GO" id="GO:0030145">
    <property type="term" value="F:manganese ion binding"/>
    <property type="evidence" value="ECO:0007669"/>
    <property type="project" value="UniProtKB-UniRule"/>
</dbReference>
<dbReference type="OrthoDB" id="9793111at2"/>
<comment type="cofactor">
    <cofactor evidence="11 12">
        <name>Mg(2+)</name>
        <dbReference type="ChEBI" id="CHEBI:18420"/>
    </cofactor>
    <cofactor evidence="11 12">
        <name>Mn(2+)</name>
        <dbReference type="ChEBI" id="CHEBI:29035"/>
    </cofactor>
    <text evidence="11 12">Binds 2 divalent metal cations per subunit. Magnesium or manganese.</text>
</comment>
<dbReference type="PANTHER" id="PTHR21327">
    <property type="entry name" value="GTP CYCLOHYDROLASE II-RELATED"/>
    <property type="match status" value="1"/>
</dbReference>
<evidence type="ECO:0000256" key="7">
    <source>
        <dbReference type="ARBA" id="ARBA00022723"/>
    </source>
</evidence>
<comment type="subunit">
    <text evidence="11 12">Homodimer.</text>
</comment>
<comment type="catalytic activity">
    <reaction evidence="1 11 12">
        <text>D-ribulose 5-phosphate = (2S)-2-hydroxy-3-oxobutyl phosphate + formate + H(+)</text>
        <dbReference type="Rhea" id="RHEA:18457"/>
        <dbReference type="ChEBI" id="CHEBI:15378"/>
        <dbReference type="ChEBI" id="CHEBI:15740"/>
        <dbReference type="ChEBI" id="CHEBI:58121"/>
        <dbReference type="ChEBI" id="CHEBI:58830"/>
        <dbReference type="EC" id="4.1.99.12"/>
    </reaction>
</comment>
<dbReference type="InterPro" id="IPR017945">
    <property type="entry name" value="DHBP_synth_RibB-like_a/b_dom"/>
</dbReference>
<feature type="site" description="Essential for catalytic activity" evidence="11">
    <location>
        <position position="162"/>
    </location>
</feature>